<keyword evidence="2" id="KW-0464">Manganese</keyword>
<feature type="binding site" evidence="2">
    <location>
        <position position="98"/>
    </location>
    <ligand>
        <name>Mn(2+)</name>
        <dbReference type="ChEBI" id="CHEBI:29035"/>
        <label>2</label>
    </ligand>
</feature>
<dbReference type="InterPro" id="IPR017439">
    <property type="entry name" value="Amidohydrolase"/>
</dbReference>
<feature type="binding site" evidence="2">
    <location>
        <position position="100"/>
    </location>
    <ligand>
        <name>Mn(2+)</name>
        <dbReference type="ChEBI" id="CHEBI:29035"/>
        <label>2</label>
    </ligand>
</feature>
<dbReference type="Pfam" id="PF07687">
    <property type="entry name" value="M20_dimer"/>
    <property type="match status" value="1"/>
</dbReference>
<dbReference type="AlphaFoldDB" id="A0A3E3E1Z2"/>
<dbReference type="Pfam" id="PF01546">
    <property type="entry name" value="Peptidase_M20"/>
    <property type="match status" value="1"/>
</dbReference>
<name>A0A3E3E1Z2_9FIRM</name>
<evidence type="ECO:0000313" key="4">
    <source>
        <dbReference type="EMBL" id="RGD75567.1"/>
    </source>
</evidence>
<dbReference type="PANTHER" id="PTHR11014">
    <property type="entry name" value="PEPTIDASE M20 FAMILY MEMBER"/>
    <property type="match status" value="1"/>
</dbReference>
<evidence type="ECO:0000256" key="1">
    <source>
        <dbReference type="ARBA" id="ARBA00022801"/>
    </source>
</evidence>
<comment type="caution">
    <text evidence="4">The sequence shown here is derived from an EMBL/GenBank/DDBJ whole genome shotgun (WGS) entry which is preliminary data.</text>
</comment>
<dbReference type="NCBIfam" id="TIGR01891">
    <property type="entry name" value="amidohydrolases"/>
    <property type="match status" value="1"/>
</dbReference>
<accession>A0A3E3E1Z2</accession>
<dbReference type="FunFam" id="3.30.70.360:FF:000001">
    <property type="entry name" value="N-acetyldiaminopimelate deacetylase"/>
    <property type="match status" value="1"/>
</dbReference>
<gene>
    <name evidence="4" type="ORF">DW687_04375</name>
</gene>
<dbReference type="PIRSF" id="PIRSF005962">
    <property type="entry name" value="Pept_M20D_amidohydro"/>
    <property type="match status" value="1"/>
</dbReference>
<evidence type="ECO:0000256" key="2">
    <source>
        <dbReference type="PIRSR" id="PIRSR005962-1"/>
    </source>
</evidence>
<reference evidence="4 5" key="1">
    <citation type="submission" date="2018-08" db="EMBL/GenBank/DDBJ databases">
        <title>A genome reference for cultivated species of the human gut microbiota.</title>
        <authorList>
            <person name="Zou Y."/>
            <person name="Xue W."/>
            <person name="Luo G."/>
        </authorList>
    </citation>
    <scope>NUCLEOTIDE SEQUENCE [LARGE SCALE GENOMIC DNA]</scope>
    <source>
        <strain evidence="4 5">AM25-6</strain>
    </source>
</reference>
<dbReference type="GO" id="GO:0019877">
    <property type="term" value="P:diaminopimelate biosynthetic process"/>
    <property type="evidence" value="ECO:0007669"/>
    <property type="project" value="TreeGrafter"/>
</dbReference>
<comment type="cofactor">
    <cofactor evidence="2">
        <name>Mn(2+)</name>
        <dbReference type="ChEBI" id="CHEBI:29035"/>
    </cofactor>
    <text evidence="2">The Mn(2+) ion enhances activity.</text>
</comment>
<proteinExistence type="predicted"/>
<organism evidence="4 5">
    <name type="scientific">Anaerofustis stercorihominis</name>
    <dbReference type="NCBI Taxonomy" id="214853"/>
    <lineage>
        <taxon>Bacteria</taxon>
        <taxon>Bacillati</taxon>
        <taxon>Bacillota</taxon>
        <taxon>Clostridia</taxon>
        <taxon>Eubacteriales</taxon>
        <taxon>Eubacteriaceae</taxon>
        <taxon>Anaerofustis</taxon>
    </lineage>
</organism>
<dbReference type="Gene3D" id="3.40.630.10">
    <property type="entry name" value="Zn peptidases"/>
    <property type="match status" value="1"/>
</dbReference>
<dbReference type="RefSeq" id="WP_117531818.1">
    <property type="nucleotide sequence ID" value="NZ_QUSM01000002.1"/>
</dbReference>
<keyword evidence="1 4" id="KW-0378">Hydrolase</keyword>
<dbReference type="InterPro" id="IPR011650">
    <property type="entry name" value="Peptidase_M20_dimer"/>
</dbReference>
<dbReference type="InterPro" id="IPR002933">
    <property type="entry name" value="Peptidase_M20"/>
</dbReference>
<feature type="binding site" evidence="2">
    <location>
        <position position="160"/>
    </location>
    <ligand>
        <name>Mn(2+)</name>
        <dbReference type="ChEBI" id="CHEBI:29035"/>
        <label>2</label>
    </ligand>
</feature>
<protein>
    <submittedName>
        <fullName evidence="4">Amidohydrolase</fullName>
    </submittedName>
</protein>
<dbReference type="SUPFAM" id="SSF53187">
    <property type="entry name" value="Zn-dependent exopeptidases"/>
    <property type="match status" value="1"/>
</dbReference>
<feature type="domain" description="Peptidase M20 dimerisation" evidence="3">
    <location>
        <begin position="183"/>
        <end position="278"/>
    </location>
</feature>
<dbReference type="GO" id="GO:0050118">
    <property type="term" value="F:N-acetyldiaminopimelate deacetylase activity"/>
    <property type="evidence" value="ECO:0007669"/>
    <property type="project" value="UniProtKB-ARBA"/>
</dbReference>
<dbReference type="Gene3D" id="3.30.70.360">
    <property type="match status" value="1"/>
</dbReference>
<sequence>MFNTLKEKYFDEIKKLRRDLHRIPEEGLKEFKTSRYIKDYLTDLGLEYEETAGTGVLCYIDMGSETTYAFRTDMDGLSIVENNDIDFKSTNPDMMHACGHDGHMSILLIFAKYLSENKDKLKDNILLIFQPAEEGPGGAKLIIKEGVLKKYNVKNVFALHLSPNIPKGKYSSKPYGFYAASTEFTVFIDGKSSHGAAPHNGVDAIVIAAQYINGIQSIVSRNINPIREGLVTIGTIDGGDRINIIAEHVEMEGTIRTLDKDTYKIIDKRMHTLAEGLSEAYDCKITYDWRPFYGITYNDKELYEKVVPAFGNDYILGDAILSAEDFSFYSEEIPCFFYELGIREEDKGYVHPLHNACFNFDEESLLYGVMGDINILKTLGAIE</sequence>
<keyword evidence="2" id="KW-0479">Metal-binding</keyword>
<dbReference type="EMBL" id="QUSM01000002">
    <property type="protein sequence ID" value="RGD75567.1"/>
    <property type="molecule type" value="Genomic_DNA"/>
</dbReference>
<dbReference type="SUPFAM" id="SSF55031">
    <property type="entry name" value="Bacterial exopeptidase dimerisation domain"/>
    <property type="match status" value="1"/>
</dbReference>
<evidence type="ECO:0000259" key="3">
    <source>
        <dbReference type="Pfam" id="PF07687"/>
    </source>
</evidence>
<feature type="binding site" evidence="2">
    <location>
        <position position="134"/>
    </location>
    <ligand>
        <name>Mn(2+)</name>
        <dbReference type="ChEBI" id="CHEBI:29035"/>
        <label>2</label>
    </ligand>
</feature>
<feature type="binding site" evidence="2">
    <location>
        <position position="354"/>
    </location>
    <ligand>
        <name>Mn(2+)</name>
        <dbReference type="ChEBI" id="CHEBI:29035"/>
        <label>2</label>
    </ligand>
</feature>
<dbReference type="CDD" id="cd03886">
    <property type="entry name" value="M20_Acy1"/>
    <property type="match status" value="1"/>
</dbReference>
<dbReference type="InterPro" id="IPR036264">
    <property type="entry name" value="Bact_exopeptidase_dim_dom"/>
</dbReference>
<dbReference type="Proteomes" id="UP000261212">
    <property type="component" value="Unassembled WGS sequence"/>
</dbReference>
<dbReference type="PANTHER" id="PTHR11014:SF98">
    <property type="entry name" value="N-ACETYLDIAMINOPIMELATE DEACETYLASE"/>
    <property type="match status" value="1"/>
</dbReference>
<dbReference type="GO" id="GO:0046872">
    <property type="term" value="F:metal ion binding"/>
    <property type="evidence" value="ECO:0007669"/>
    <property type="project" value="UniProtKB-KW"/>
</dbReference>
<evidence type="ECO:0000313" key="5">
    <source>
        <dbReference type="Proteomes" id="UP000261212"/>
    </source>
</evidence>